<accession>A0A510DZM7</accession>
<dbReference type="Gene3D" id="3.40.50.11100">
    <property type="match status" value="1"/>
</dbReference>
<gene>
    <name evidence="2" type="ORF">IC006_2736</name>
</gene>
<dbReference type="KEGG" id="step:IC006_2736"/>
<dbReference type="EMBL" id="AP018929">
    <property type="protein sequence ID" value="BBG25400.1"/>
    <property type="molecule type" value="Genomic_DNA"/>
</dbReference>
<dbReference type="Proteomes" id="UP000322983">
    <property type="component" value="Chromosome"/>
</dbReference>
<dbReference type="OrthoDB" id="38717at2157"/>
<evidence type="ECO:0000259" key="1">
    <source>
        <dbReference type="Pfam" id="PF19025"/>
    </source>
</evidence>
<name>A0A510DZM7_9CREN</name>
<dbReference type="InterPro" id="IPR043963">
    <property type="entry name" value="DUF5751"/>
</dbReference>
<organism evidence="2 3">
    <name type="scientific">Sulfuracidifex tepidarius</name>
    <dbReference type="NCBI Taxonomy" id="1294262"/>
    <lineage>
        <taxon>Archaea</taxon>
        <taxon>Thermoproteota</taxon>
        <taxon>Thermoprotei</taxon>
        <taxon>Sulfolobales</taxon>
        <taxon>Sulfolobaceae</taxon>
        <taxon>Sulfuracidifex</taxon>
    </lineage>
</organism>
<proteinExistence type="predicted"/>
<dbReference type="RefSeq" id="WP_054845241.1">
    <property type="nucleotide sequence ID" value="NZ_AP018929.1"/>
</dbReference>
<dbReference type="AlphaFoldDB" id="A0A510DZM7"/>
<dbReference type="GeneID" id="41716433"/>
<protein>
    <recommendedName>
        <fullName evidence="1">DUF5751 domain-containing protein</fullName>
    </recommendedName>
</protein>
<sequence>MSITYRPIIIISSTRQDKIPDLIKDVFRSSRASSGKKVYLHYINDIPFHEFTSYAREPLLDNIDLGVEIYTWKENEIEKMFKVINEEFSDNVGIIFYCDEDKKSLIKKISQSLPNSFKVNLVKDMCK</sequence>
<feature type="domain" description="DUF5751" evidence="1">
    <location>
        <begin position="11"/>
        <end position="127"/>
    </location>
</feature>
<evidence type="ECO:0000313" key="3">
    <source>
        <dbReference type="Proteomes" id="UP000322983"/>
    </source>
</evidence>
<dbReference type="STRING" id="1294262.GCA_001316085_00679"/>
<dbReference type="Pfam" id="PF19025">
    <property type="entry name" value="DUF5751"/>
    <property type="match status" value="1"/>
</dbReference>
<keyword evidence="3" id="KW-1185">Reference proteome</keyword>
<evidence type="ECO:0000313" key="2">
    <source>
        <dbReference type="EMBL" id="BBG25400.1"/>
    </source>
</evidence>
<reference evidence="2 3" key="1">
    <citation type="journal article" date="2020" name="Int. J. Syst. Evol. Microbiol.">
        <title>Sulfuracidifex tepidarius gen. nov., sp. nov. and transfer of Sulfolobus metallicus Huber and Stetter 1992 to the genus Sulfuracidifex as Sulfuracidifex metallicus comb. nov.</title>
        <authorList>
            <person name="Itoh T."/>
            <person name="Miura T."/>
            <person name="Sakai H.D."/>
            <person name="Kato S."/>
            <person name="Ohkuma M."/>
            <person name="Takashina T."/>
        </authorList>
    </citation>
    <scope>NUCLEOTIDE SEQUENCE [LARGE SCALE GENOMIC DNA]</scope>
    <source>
        <strain evidence="2 3">IC-006</strain>
    </source>
</reference>